<keyword evidence="5" id="KW-0547">Nucleotide-binding</keyword>
<dbReference type="Gene3D" id="3.30.980.10">
    <property type="entry name" value="Threonyl-trna Synthetase, Chain A, domain 2"/>
    <property type="match status" value="1"/>
</dbReference>
<reference evidence="11" key="1">
    <citation type="submission" date="2019-01" db="EMBL/GenBank/DDBJ databases">
        <title>Genomic signatures and co-occurrence patterns of the ultra-small Saccharimodia (Patescibacteria phylum) suggest a symbiotic lifestyle.</title>
        <authorList>
            <person name="Lemos L."/>
            <person name="Medeiros J."/>
            <person name="Andreote F."/>
            <person name="Fernandes G."/>
            <person name="Varani A."/>
            <person name="Oliveira G."/>
            <person name="Pylro V."/>
        </authorList>
    </citation>
    <scope>NUCLEOTIDE SEQUENCE [LARGE SCALE GENOMIC DNA]</scope>
    <source>
        <strain evidence="11">AMD02</strain>
    </source>
</reference>
<evidence type="ECO:0000256" key="7">
    <source>
        <dbReference type="ARBA" id="ARBA00022884"/>
    </source>
</evidence>
<dbReference type="GO" id="GO:0000049">
    <property type="term" value="F:tRNA binding"/>
    <property type="evidence" value="ECO:0007669"/>
    <property type="project" value="UniProtKB-KW"/>
</dbReference>
<feature type="domain" description="Alanyl-transfer RNA synthetases family profile" evidence="10">
    <location>
        <begin position="1"/>
        <end position="630"/>
    </location>
</feature>
<keyword evidence="8" id="KW-0648">Protein biosynthesis</keyword>
<dbReference type="Pfam" id="PF07973">
    <property type="entry name" value="tRNA_SAD"/>
    <property type="match status" value="1"/>
</dbReference>
<dbReference type="GO" id="GO:0002161">
    <property type="term" value="F:aminoacyl-tRNA deacylase activity"/>
    <property type="evidence" value="ECO:0007669"/>
    <property type="project" value="TreeGrafter"/>
</dbReference>
<dbReference type="EC" id="6.1.1.7" evidence="2"/>
<evidence type="ECO:0000256" key="4">
    <source>
        <dbReference type="ARBA" id="ARBA00022598"/>
    </source>
</evidence>
<dbReference type="CDD" id="cd00673">
    <property type="entry name" value="AlaRS_core"/>
    <property type="match status" value="1"/>
</dbReference>
<keyword evidence="9" id="KW-0030">Aminoacyl-tRNA synthetase</keyword>
<dbReference type="InterPro" id="IPR045864">
    <property type="entry name" value="aa-tRNA-synth_II/BPL/LPL"/>
</dbReference>
<dbReference type="GO" id="GO:0004813">
    <property type="term" value="F:alanine-tRNA ligase activity"/>
    <property type="evidence" value="ECO:0007669"/>
    <property type="project" value="UniProtKB-EC"/>
</dbReference>
<dbReference type="SUPFAM" id="SSF55681">
    <property type="entry name" value="Class II aaRS and biotin synthetases"/>
    <property type="match status" value="1"/>
</dbReference>
<dbReference type="PANTHER" id="PTHR11777:SF9">
    <property type="entry name" value="ALANINE--TRNA LIGASE, CYTOPLASMIC"/>
    <property type="match status" value="1"/>
</dbReference>
<evidence type="ECO:0000313" key="11">
    <source>
        <dbReference type="EMBL" id="RWZ78178.1"/>
    </source>
</evidence>
<dbReference type="InterPro" id="IPR018164">
    <property type="entry name" value="Ala-tRNA-synth_IIc_N"/>
</dbReference>
<evidence type="ECO:0000313" key="12">
    <source>
        <dbReference type="Proteomes" id="UP000289257"/>
    </source>
</evidence>
<dbReference type="SUPFAM" id="SSF101353">
    <property type="entry name" value="Putative anticodon-binding domain of alanyl-tRNA synthetase (AlaRS)"/>
    <property type="match status" value="1"/>
</dbReference>
<proteinExistence type="inferred from homology"/>
<evidence type="ECO:0000256" key="8">
    <source>
        <dbReference type="ARBA" id="ARBA00022917"/>
    </source>
</evidence>
<dbReference type="GO" id="GO:0005524">
    <property type="term" value="F:ATP binding"/>
    <property type="evidence" value="ECO:0007669"/>
    <property type="project" value="UniProtKB-KW"/>
</dbReference>
<comment type="similarity">
    <text evidence="1">Belongs to the class-II aminoacyl-tRNA synthetase family.</text>
</comment>
<keyword evidence="4 11" id="KW-0436">Ligase</keyword>
<dbReference type="PROSITE" id="PS50860">
    <property type="entry name" value="AA_TRNA_LIGASE_II_ALA"/>
    <property type="match status" value="1"/>
</dbReference>
<dbReference type="PANTHER" id="PTHR11777">
    <property type="entry name" value="ALANYL-TRNA SYNTHETASE"/>
    <property type="match status" value="1"/>
</dbReference>
<dbReference type="InterPro" id="IPR012947">
    <property type="entry name" value="tRNA_SAD"/>
</dbReference>
<sequence length="630" mass="71556">MNAQEIRNSYLEFFKERGHVIIPRAKLVPYNDPTTLFTGSGMQPLLPYLLGEPHQDGVRLVDSQTALRAQDIEDVGDNRHTTFFEMLGNWSLGDYFKEQQIRWFFEFLTEKVGLDPHKIYVTAFIGDEAHGIPRDDEVANIWQKVFAEKGIEAKIVEVGSQADGNARGIKPGERIFFYDDGENWWSRGGGIDKTPIGDPCGPDSEVFYDFGSEHHATGYGAAHPASDSGQFMEIGNQVFMQYRRLEDGSFEPLEKQNVDFGGGLERIAAASINSPDVFKISLLWPIIEQLQKLSRKNYENNTSSMRVIADHLRAATFLAVDGVTPSNKEQGYVMRRLIRRAIRFAFDLGIEQNFLESIVPVIADMYDSDYPEVALKRDDIIAILVKEEKVFRQTLRKGINEMTKLKDNGLTGADIFTLYDTYGFPIELSTEEAFKQAITLSENWREEFDANMQAQRQRSQTAAKGTFKGGLGGQTEIHKQYHTATHLMYAALRQVLGDHVVQHGSNITEERLRFDFSHPEKMTPEQIREVEDIVNREIKKDLKISYSEYPTKVAREEMGALGQFGDRYGETVKVYQMIADNEDKPFSFEICGGPHVEHTRELIQPGDKVFKIMKEESSSAGIRRIKAVLV</sequence>
<keyword evidence="6" id="KW-0067">ATP-binding</keyword>
<accession>A0A4Q0AHW5</accession>
<dbReference type="Pfam" id="PF01411">
    <property type="entry name" value="tRNA-synt_2c"/>
    <property type="match status" value="1"/>
</dbReference>
<dbReference type="NCBIfam" id="NF002436">
    <property type="entry name" value="PRK01584.1"/>
    <property type="match status" value="1"/>
</dbReference>
<dbReference type="InterPro" id="IPR050058">
    <property type="entry name" value="Ala-tRNA_ligase"/>
</dbReference>
<evidence type="ECO:0000256" key="6">
    <source>
        <dbReference type="ARBA" id="ARBA00022840"/>
    </source>
</evidence>
<dbReference type="GO" id="GO:0006419">
    <property type="term" value="P:alanyl-tRNA aminoacylation"/>
    <property type="evidence" value="ECO:0007669"/>
    <property type="project" value="InterPro"/>
</dbReference>
<dbReference type="AlphaFoldDB" id="A0A4Q0AHW5"/>
<dbReference type="InterPro" id="IPR018165">
    <property type="entry name" value="Ala-tRNA-synth_IIc_core"/>
</dbReference>
<dbReference type="GO" id="GO:0005737">
    <property type="term" value="C:cytoplasm"/>
    <property type="evidence" value="ECO:0007669"/>
    <property type="project" value="InterPro"/>
</dbReference>
<organism evidence="11 12">
    <name type="scientific">Candidatus Microsaccharimonas sossegonensis</name>
    <dbReference type="NCBI Taxonomy" id="2506948"/>
    <lineage>
        <taxon>Bacteria</taxon>
        <taxon>Candidatus Saccharimonadota</taxon>
        <taxon>Candidatus Saccharimonadia</taxon>
        <taxon>Candidatus Saccharimonadales</taxon>
        <taxon>Candidatus Saccharimonadaceae</taxon>
        <taxon>Candidatus Microsaccharimonas</taxon>
    </lineage>
</organism>
<dbReference type="Gene3D" id="3.30.930.10">
    <property type="entry name" value="Bira Bifunctional Protein, Domain 2"/>
    <property type="match status" value="1"/>
</dbReference>
<name>A0A4Q0AHW5_9BACT</name>
<evidence type="ECO:0000256" key="9">
    <source>
        <dbReference type="ARBA" id="ARBA00023146"/>
    </source>
</evidence>
<dbReference type="Gene3D" id="3.30.54.20">
    <property type="match status" value="1"/>
</dbReference>
<evidence type="ECO:0000256" key="5">
    <source>
        <dbReference type="ARBA" id="ARBA00022741"/>
    </source>
</evidence>
<evidence type="ECO:0000256" key="1">
    <source>
        <dbReference type="ARBA" id="ARBA00008226"/>
    </source>
</evidence>
<dbReference type="EMBL" id="SCKX01000001">
    <property type="protein sequence ID" value="RWZ78178.1"/>
    <property type="molecule type" value="Genomic_DNA"/>
</dbReference>
<dbReference type="PRINTS" id="PR00980">
    <property type="entry name" value="TRNASYNTHALA"/>
</dbReference>
<dbReference type="SUPFAM" id="SSF55186">
    <property type="entry name" value="ThrRS/AlaRS common domain"/>
    <property type="match status" value="1"/>
</dbReference>
<keyword evidence="3" id="KW-0820">tRNA-binding</keyword>
<dbReference type="Proteomes" id="UP000289257">
    <property type="component" value="Unassembled WGS sequence"/>
</dbReference>
<evidence type="ECO:0000259" key="10">
    <source>
        <dbReference type="PROSITE" id="PS50860"/>
    </source>
</evidence>
<gene>
    <name evidence="11" type="ORF">EOT05_00180</name>
</gene>
<protein>
    <recommendedName>
        <fullName evidence="2">alanine--tRNA ligase</fullName>
        <ecNumber evidence="2">6.1.1.7</ecNumber>
    </recommendedName>
</protein>
<evidence type="ECO:0000256" key="3">
    <source>
        <dbReference type="ARBA" id="ARBA00022555"/>
    </source>
</evidence>
<comment type="caution">
    <text evidence="11">The sequence shown here is derived from an EMBL/GenBank/DDBJ whole genome shotgun (WGS) entry which is preliminary data.</text>
</comment>
<keyword evidence="12" id="KW-1185">Reference proteome</keyword>
<dbReference type="InterPro" id="IPR018163">
    <property type="entry name" value="Thr/Ala-tRNA-synth_IIc_edit"/>
</dbReference>
<evidence type="ECO:0000256" key="2">
    <source>
        <dbReference type="ARBA" id="ARBA00013168"/>
    </source>
</evidence>
<dbReference type="FunFam" id="3.30.980.10:FF:000004">
    <property type="entry name" value="Alanine--tRNA ligase, cytoplasmic"/>
    <property type="match status" value="1"/>
</dbReference>
<dbReference type="InterPro" id="IPR018162">
    <property type="entry name" value="Ala-tRNA-ligase_IIc_anticod-bd"/>
</dbReference>
<dbReference type="SMART" id="SM00863">
    <property type="entry name" value="tRNA_SAD"/>
    <property type="match status" value="1"/>
</dbReference>
<dbReference type="InterPro" id="IPR002318">
    <property type="entry name" value="Ala-tRNA-lgiase_IIc"/>
</dbReference>
<keyword evidence="7" id="KW-0694">RNA-binding</keyword>